<evidence type="ECO:0000256" key="1">
    <source>
        <dbReference type="ARBA" id="ARBA00006432"/>
    </source>
</evidence>
<dbReference type="Pfam" id="PF23024">
    <property type="entry name" value="AMP-dom_DIP2-like"/>
    <property type="match status" value="1"/>
</dbReference>
<dbReference type="KEGG" id="bgd:bgla_4p1380"/>
<dbReference type="EMBL" id="CP002604">
    <property type="protein sequence ID" value="AEA65922.1"/>
    <property type="molecule type" value="Genomic_DNA"/>
</dbReference>
<dbReference type="InterPro" id="IPR040097">
    <property type="entry name" value="FAAL/FAAC"/>
</dbReference>
<dbReference type="RefSeq" id="WP_013700094.1">
    <property type="nucleotide sequence ID" value="NC_015383.1"/>
</dbReference>
<dbReference type="Gene3D" id="3.30.300.30">
    <property type="match status" value="1"/>
</dbReference>
<evidence type="ECO:0000256" key="3">
    <source>
        <dbReference type="ARBA" id="ARBA00022832"/>
    </source>
</evidence>
<dbReference type="Gene3D" id="3.40.50.12780">
    <property type="entry name" value="N-terminal domain of ligase-like"/>
    <property type="match status" value="1"/>
</dbReference>
<dbReference type="PANTHER" id="PTHR22754">
    <property type="entry name" value="DISCO-INTERACTING PROTEIN 2 DIP2 -RELATED"/>
    <property type="match status" value="1"/>
</dbReference>
<dbReference type="CDD" id="cd05931">
    <property type="entry name" value="FAAL"/>
    <property type="match status" value="1"/>
</dbReference>
<dbReference type="Pfam" id="PF00501">
    <property type="entry name" value="AMP-binding"/>
    <property type="match status" value="1"/>
</dbReference>
<dbReference type="GO" id="GO:0006633">
    <property type="term" value="P:fatty acid biosynthetic process"/>
    <property type="evidence" value="ECO:0007669"/>
    <property type="project" value="TreeGrafter"/>
</dbReference>
<dbReference type="InterPro" id="IPR042099">
    <property type="entry name" value="ANL_N_sf"/>
</dbReference>
<dbReference type="HOGENOM" id="CLU_000022_23_7_4"/>
<evidence type="ECO:0000313" key="7">
    <source>
        <dbReference type="EMBL" id="AEA65922.1"/>
    </source>
</evidence>
<comment type="similarity">
    <text evidence="1">Belongs to the ATP-dependent AMP-binding enzyme family.</text>
</comment>
<dbReference type="GO" id="GO:0016874">
    <property type="term" value="F:ligase activity"/>
    <property type="evidence" value="ECO:0007669"/>
    <property type="project" value="UniProtKB-KW"/>
</dbReference>
<evidence type="ECO:0000259" key="6">
    <source>
        <dbReference type="Pfam" id="PF23024"/>
    </source>
</evidence>
<feature type="domain" description="AMP-dependent synthetase/ligase" evidence="5">
    <location>
        <begin position="21"/>
        <end position="406"/>
    </location>
</feature>
<dbReference type="Proteomes" id="UP000008316">
    <property type="component" value="Plasmid bgla_4p"/>
</dbReference>
<evidence type="ECO:0000256" key="2">
    <source>
        <dbReference type="ARBA" id="ARBA00022598"/>
    </source>
</evidence>
<keyword evidence="7" id="KW-0614">Plasmid</keyword>
<organism evidence="7 8">
    <name type="scientific">Burkholderia gladioli (strain BSR3)</name>
    <dbReference type="NCBI Taxonomy" id="999541"/>
    <lineage>
        <taxon>Bacteria</taxon>
        <taxon>Pseudomonadati</taxon>
        <taxon>Pseudomonadota</taxon>
        <taxon>Betaproteobacteria</taxon>
        <taxon>Burkholderiales</taxon>
        <taxon>Burkholderiaceae</taxon>
        <taxon>Burkholderia</taxon>
    </lineage>
</organism>
<keyword evidence="2 7" id="KW-0436">Ligase</keyword>
<dbReference type="InterPro" id="IPR025110">
    <property type="entry name" value="AMP-bd_C"/>
</dbReference>
<feature type="domain" description="AMP-binding enzyme C-terminal" evidence="6">
    <location>
        <begin position="449"/>
        <end position="574"/>
    </location>
</feature>
<dbReference type="PANTHER" id="PTHR22754:SF32">
    <property type="entry name" value="DISCO-INTERACTING PROTEIN 2"/>
    <property type="match status" value="1"/>
</dbReference>
<dbReference type="GO" id="GO:0070566">
    <property type="term" value="F:adenylyltransferase activity"/>
    <property type="evidence" value="ECO:0007669"/>
    <property type="project" value="TreeGrafter"/>
</dbReference>
<proteinExistence type="inferred from homology"/>
<name>F2LT46_BURGS</name>
<dbReference type="SUPFAM" id="SSF56801">
    <property type="entry name" value="Acetyl-CoA synthetase-like"/>
    <property type="match status" value="1"/>
</dbReference>
<dbReference type="GO" id="GO:0005886">
    <property type="term" value="C:plasma membrane"/>
    <property type="evidence" value="ECO:0007669"/>
    <property type="project" value="TreeGrafter"/>
</dbReference>
<protein>
    <submittedName>
        <fullName evidence="7">Inner membrane fatty-acid--CoA ligase</fullName>
    </submittedName>
</protein>
<dbReference type="GO" id="GO:0071766">
    <property type="term" value="P:Actinobacterium-type cell wall biogenesis"/>
    <property type="evidence" value="ECO:0007669"/>
    <property type="project" value="UniProtKB-ARBA"/>
</dbReference>
<dbReference type="InterPro" id="IPR045851">
    <property type="entry name" value="AMP-bd_C_sf"/>
</dbReference>
<reference evidence="7 8" key="1">
    <citation type="journal article" date="2011" name="J. Bacteriol.">
        <title>Complete genome sequence of Burkholderia gladioli BSR3.</title>
        <authorList>
            <person name="Seo Y.S."/>
            <person name="Lim J."/>
            <person name="Choi B.S."/>
            <person name="Kim H."/>
            <person name="Goo E."/>
            <person name="Lee B."/>
            <person name="Lim J.S."/>
            <person name="Choi I.Y."/>
            <person name="Moon J.S."/>
            <person name="Kim J."/>
            <person name="Hwang I."/>
        </authorList>
    </citation>
    <scope>NUCLEOTIDE SEQUENCE [LARGE SCALE GENOMIC DNA]</scope>
    <source>
        <strain evidence="8">BSR3</strain>
    </source>
</reference>
<evidence type="ECO:0000259" key="5">
    <source>
        <dbReference type="Pfam" id="PF00501"/>
    </source>
</evidence>
<evidence type="ECO:0000256" key="4">
    <source>
        <dbReference type="ARBA" id="ARBA00023098"/>
    </source>
</evidence>
<dbReference type="InterPro" id="IPR000873">
    <property type="entry name" value="AMP-dep_synth/lig_dom"/>
</dbReference>
<keyword evidence="3" id="KW-0276">Fatty acid metabolism</keyword>
<keyword evidence="8" id="KW-1185">Reference proteome</keyword>
<dbReference type="InterPro" id="IPR020845">
    <property type="entry name" value="AMP-binding_CS"/>
</dbReference>
<dbReference type="FunFam" id="3.40.50.12780:FF:000013">
    <property type="entry name" value="Long-chain-fatty-acid--AMP ligase FadD32"/>
    <property type="match status" value="1"/>
</dbReference>
<accession>F2LT46</accession>
<keyword evidence="4" id="KW-0443">Lipid metabolism</keyword>
<gene>
    <name evidence="7" type="ordered locus">bgla_4p1380</name>
</gene>
<sequence>MNDTDHCIDTWRDFVACARYRASATPELPVYTFVGFGDEPSQVLTCAEIDRRASALAARLLTHVRSGDRALLLFEPGLDYIVALFGCLYAGVIAVPAYPVEPAQAERTLPRLIAMVADCAPAVILGTSTERDACAQLGAPMRSLARMPWLVVDVPHPDELTAAPWDPATRPDQAQPAYLQYTSGSTGSPKGVMISHSNLMHNSALIARRFGHDGGSRGTIWLPPYHDMGLIGGILQPLYAGFPVALMSHLDFLKHPLRWLRTVSTFRATTSGGPNFAYDMLATMRIADSDLDRLDLTSWRLAFIGAEPIRARTLRTFATRFARCGFDAAAFYPCYGLAEHTLFMTGGPLHGNALERAGADEAGIACGAPAEDSVLLVIDPKTRERRADCEIGELWASGPSVAQGYWGQPALTLETFQARVKGVAGTFMRTGDYGYLRNGELVVTGRLKDMLIIRGANYYPHDLEATIETIDPEVFRPGGCAVFAVDAAQETAPRVTVVRELRARHLPAFRAPADAVCSNHFERLRRAITQRHGIVVHDIIFTPPSTVPKTTSGKVQRHACRDLLLRGALPIIAQWHAGPA</sequence>
<dbReference type="PROSITE" id="PS00455">
    <property type="entry name" value="AMP_BINDING"/>
    <property type="match status" value="1"/>
</dbReference>
<geneLocation type="plasmid" evidence="7 8">
    <name>bgla_4p</name>
</geneLocation>
<evidence type="ECO:0000313" key="8">
    <source>
        <dbReference type="Proteomes" id="UP000008316"/>
    </source>
</evidence>
<dbReference type="AlphaFoldDB" id="F2LT46"/>